<organism evidence="2 3">
    <name type="scientific">Phytohabitans kaempferiae</name>
    <dbReference type="NCBI Taxonomy" id="1620943"/>
    <lineage>
        <taxon>Bacteria</taxon>
        <taxon>Bacillati</taxon>
        <taxon>Actinomycetota</taxon>
        <taxon>Actinomycetes</taxon>
        <taxon>Micromonosporales</taxon>
        <taxon>Micromonosporaceae</taxon>
    </lineage>
</organism>
<evidence type="ECO:0008006" key="4">
    <source>
        <dbReference type="Google" id="ProtNLM"/>
    </source>
</evidence>
<keyword evidence="1" id="KW-0812">Transmembrane</keyword>
<gene>
    <name evidence="2" type="ORF">ACFFIA_26640</name>
</gene>
<evidence type="ECO:0000256" key="1">
    <source>
        <dbReference type="SAM" id="Phobius"/>
    </source>
</evidence>
<evidence type="ECO:0000313" key="2">
    <source>
        <dbReference type="EMBL" id="MFC0531226.1"/>
    </source>
</evidence>
<comment type="caution">
    <text evidence="2">The sequence shown here is derived from an EMBL/GenBank/DDBJ whole genome shotgun (WGS) entry which is preliminary data.</text>
</comment>
<keyword evidence="1" id="KW-1133">Transmembrane helix</keyword>
<name>A0ABV6M9B1_9ACTN</name>
<evidence type="ECO:0000313" key="3">
    <source>
        <dbReference type="Proteomes" id="UP001589867"/>
    </source>
</evidence>
<dbReference type="Proteomes" id="UP001589867">
    <property type="component" value="Unassembled WGS sequence"/>
</dbReference>
<dbReference type="EMBL" id="JBHLUH010000056">
    <property type="protein sequence ID" value="MFC0531226.1"/>
    <property type="molecule type" value="Genomic_DNA"/>
</dbReference>
<protein>
    <recommendedName>
        <fullName evidence="4">Lipoprotein LpqB beta-propeller domain-containing protein</fullName>
    </recommendedName>
</protein>
<feature type="transmembrane region" description="Helical" evidence="1">
    <location>
        <begin position="20"/>
        <end position="42"/>
    </location>
</feature>
<keyword evidence="3" id="KW-1185">Reference proteome</keyword>
<keyword evidence="1" id="KW-0472">Membrane</keyword>
<dbReference type="RefSeq" id="WP_377255247.1">
    <property type="nucleotide sequence ID" value="NZ_JBHLUH010000056.1"/>
</dbReference>
<sequence>MADDSTRQHGMRELMGRRNVRIWIAVAAGVVVIAALGGLAVYKRPGGDCTVERLALPSPDAYSVVFAMEPGGRHIVGRTGSIGRTGSVDLDLLIWTDGRPRLVDLPGESQLPHDVNAAGVVVGSTVFGAMGGPQEIRAWVYRDGAVAILPGTRGTEAFAVSDDGTVVGTVEGRPVLWDPSANKPSSLRMPEAGWKGKAIDISADGQTIVGQLTPDVKSRPYVWSADGTPRELPLPTIDGETAMTASAKSITGEWVAGLATSRHDDGGVPVRWNLRTGEVRVFPKYGLVGASVSTDGRITAKGDGGRAVVLGGRNTLTLRRLDDNTGLHDTTYGISYDGRTIAGNAASARSGTAPVVWHCT</sequence>
<reference evidence="2 3" key="1">
    <citation type="submission" date="2024-09" db="EMBL/GenBank/DDBJ databases">
        <authorList>
            <person name="Sun Q."/>
            <person name="Mori K."/>
        </authorList>
    </citation>
    <scope>NUCLEOTIDE SEQUENCE [LARGE SCALE GENOMIC DNA]</scope>
    <source>
        <strain evidence="2 3">TBRC 3947</strain>
    </source>
</reference>
<dbReference type="SUPFAM" id="SSF82171">
    <property type="entry name" value="DPP6 N-terminal domain-like"/>
    <property type="match status" value="1"/>
</dbReference>
<accession>A0ABV6M9B1</accession>
<proteinExistence type="predicted"/>